<evidence type="ECO:0000256" key="1">
    <source>
        <dbReference type="SAM" id="MobiDB-lite"/>
    </source>
</evidence>
<proteinExistence type="predicted"/>
<gene>
    <name evidence="2" type="ORF">MRATA1EN1_LOCUS15460</name>
</gene>
<keyword evidence="3" id="KW-1185">Reference proteome</keyword>
<name>A0ABN8YYS0_RANTA</name>
<dbReference type="EMBL" id="OX459961">
    <property type="protein sequence ID" value="CAI9166498.1"/>
    <property type="molecule type" value="Genomic_DNA"/>
</dbReference>
<dbReference type="Proteomes" id="UP001176941">
    <property type="component" value="Chromosome 25"/>
</dbReference>
<feature type="region of interest" description="Disordered" evidence="1">
    <location>
        <begin position="34"/>
        <end position="159"/>
    </location>
</feature>
<feature type="compositionally biased region" description="Low complexity" evidence="1">
    <location>
        <begin position="95"/>
        <end position="110"/>
    </location>
</feature>
<feature type="compositionally biased region" description="Low complexity" evidence="1">
    <location>
        <begin position="34"/>
        <end position="50"/>
    </location>
</feature>
<organism evidence="2 3">
    <name type="scientific">Rangifer tarandus platyrhynchus</name>
    <name type="common">Svalbard reindeer</name>
    <dbReference type="NCBI Taxonomy" id="3082113"/>
    <lineage>
        <taxon>Eukaryota</taxon>
        <taxon>Metazoa</taxon>
        <taxon>Chordata</taxon>
        <taxon>Craniata</taxon>
        <taxon>Vertebrata</taxon>
        <taxon>Euteleostomi</taxon>
        <taxon>Mammalia</taxon>
        <taxon>Eutheria</taxon>
        <taxon>Laurasiatheria</taxon>
        <taxon>Artiodactyla</taxon>
        <taxon>Ruminantia</taxon>
        <taxon>Pecora</taxon>
        <taxon>Cervidae</taxon>
        <taxon>Odocoileinae</taxon>
        <taxon>Rangifer</taxon>
    </lineage>
</organism>
<protein>
    <submittedName>
        <fullName evidence="2">Uncharacterized protein</fullName>
    </submittedName>
</protein>
<accession>A0ABN8YYS0</accession>
<sequence>MCPFWRFAHNHSGSETGSGSLFPVQAGERDVKVPHLPSGSGHGGLSFSVSQGFGGPFGQRSLEAQPVLCGTKSRAEPVSLSAPGPRREVRDEGGASASATALPPATARPRSAPDLDHGRAPARVSDPRTCTRPGNVETWHRGKRQTPGSRLDSKINKSR</sequence>
<evidence type="ECO:0000313" key="2">
    <source>
        <dbReference type="EMBL" id="CAI9166498.1"/>
    </source>
</evidence>
<evidence type="ECO:0000313" key="3">
    <source>
        <dbReference type="Proteomes" id="UP001176941"/>
    </source>
</evidence>
<reference evidence="2" key="1">
    <citation type="submission" date="2023-04" db="EMBL/GenBank/DDBJ databases">
        <authorList>
            <consortium name="ELIXIR-Norway"/>
        </authorList>
    </citation>
    <scope>NUCLEOTIDE SEQUENCE [LARGE SCALE GENOMIC DNA]</scope>
</reference>